<comment type="function">
    <text evidence="3">Component of the SWR1 complex which mediates the ATP-dependent exchange of histone H2A for an H2A variant leading to transcriptional regulation of selected genes by chromatin remodeling. Component of the NuA4 histone acetyltransferase complex which is involved in transcriptional activation of selected genes principally by acetylation of nucleosomal histones H4 and H2A. The NuA4 complex is also involved in DNA repair. Yaf9 may also be required for viability in conditions in which the structural integrity of the spindle is compromised.</text>
</comment>
<dbReference type="GO" id="GO:0006281">
    <property type="term" value="P:DNA repair"/>
    <property type="evidence" value="ECO:0007669"/>
    <property type="project" value="UniProtKB-UniRule"/>
</dbReference>
<keyword evidence="3" id="KW-0227">DNA damage</keyword>
<evidence type="ECO:0000259" key="4">
    <source>
        <dbReference type="PROSITE" id="PS51037"/>
    </source>
</evidence>
<gene>
    <name evidence="3" type="primary">YAF9</name>
    <name evidence="5" type="ORF">MIND_00361800</name>
</gene>
<feature type="domain" description="YEATS" evidence="4">
    <location>
        <begin position="7"/>
        <end position="179"/>
    </location>
</feature>
<dbReference type="EMBL" id="JACAZF010000003">
    <property type="protein sequence ID" value="KAF7309895.1"/>
    <property type="molecule type" value="Genomic_DNA"/>
</dbReference>
<accession>A0A8H6T5Q9</accession>
<evidence type="ECO:0000313" key="5">
    <source>
        <dbReference type="EMBL" id="KAF7309895.1"/>
    </source>
</evidence>
<dbReference type="PANTHER" id="PTHR23195">
    <property type="entry name" value="YEATS DOMAIN"/>
    <property type="match status" value="1"/>
</dbReference>
<comment type="similarity">
    <text evidence="3">Belongs to the YAF9 family.</text>
</comment>
<dbReference type="InterPro" id="IPR005033">
    <property type="entry name" value="YEATS"/>
</dbReference>
<dbReference type="OrthoDB" id="16041at2759"/>
<dbReference type="Gene3D" id="2.60.40.1970">
    <property type="entry name" value="YEATS domain"/>
    <property type="match status" value="1"/>
</dbReference>
<protein>
    <recommendedName>
        <fullName evidence="3">Protein AF-9 homolog</fullName>
    </recommendedName>
</protein>
<evidence type="ECO:0000313" key="6">
    <source>
        <dbReference type="Proteomes" id="UP000636479"/>
    </source>
</evidence>
<keyword evidence="3" id="KW-0804">Transcription</keyword>
<dbReference type="InterPro" id="IPR038704">
    <property type="entry name" value="YEAST_sf"/>
</dbReference>
<keyword evidence="3" id="KW-0234">DNA repair</keyword>
<comment type="subcellular location">
    <subcellularLocation>
        <location evidence="3">Nucleus</location>
    </subcellularLocation>
    <subcellularLocation>
        <location evidence="3">Cytoplasm</location>
    </subcellularLocation>
</comment>
<evidence type="ECO:0000256" key="1">
    <source>
        <dbReference type="ARBA" id="ARBA00023242"/>
    </source>
</evidence>
<keyword evidence="6" id="KW-1185">Reference proteome</keyword>
<comment type="caution">
    <text evidence="5">The sequence shown here is derived from an EMBL/GenBank/DDBJ whole genome shotgun (WGS) entry which is preliminary data.</text>
</comment>
<sequence length="261" mass="29751">MSVQRERVKNLSIHRPIIYGNVASVLSPRQREQLAATAPDHTHTWTVAVRGAASPDKEAATSMVGGADDISYFVKRVSFKLHDTYPNPLRHVEKPPFEVTETGWGEFEIQIKITFVSDAGEKPVSFYHHLKLHPWAAAGDPEIPPLEVAVKLGSVHSWQYDEIVFTEPFNTFLDTLMKNPPTPLVKSRRKPIPFHLAHMEGLAASRGGTPEFTQQMEREETERLEDGRRTIMAEEDRWKLKLIEKERELEQLKKLVAERGK</sequence>
<evidence type="ECO:0000256" key="3">
    <source>
        <dbReference type="RuleBase" id="RU367117"/>
    </source>
</evidence>
<evidence type="ECO:0000256" key="2">
    <source>
        <dbReference type="PROSITE-ProRule" id="PRU00376"/>
    </source>
</evidence>
<reference evidence="5" key="1">
    <citation type="submission" date="2020-05" db="EMBL/GenBank/DDBJ databases">
        <title>Mycena genomes resolve the evolution of fungal bioluminescence.</title>
        <authorList>
            <person name="Tsai I.J."/>
        </authorList>
    </citation>
    <scope>NUCLEOTIDE SEQUENCE</scope>
    <source>
        <strain evidence="5">171206Taipei</strain>
    </source>
</reference>
<keyword evidence="3" id="KW-0010">Activator</keyword>
<dbReference type="Proteomes" id="UP000636479">
    <property type="component" value="Unassembled WGS sequence"/>
</dbReference>
<dbReference type="GO" id="GO:0005737">
    <property type="term" value="C:cytoplasm"/>
    <property type="evidence" value="ECO:0007669"/>
    <property type="project" value="UniProtKB-SubCell"/>
</dbReference>
<dbReference type="InterPro" id="IPR055129">
    <property type="entry name" value="YEATS_dom"/>
</dbReference>
<comment type="domain">
    <text evidence="3">The coiled-coil domain is required for assembly into the NuA4 complex.</text>
</comment>
<organism evidence="5 6">
    <name type="scientific">Mycena indigotica</name>
    <dbReference type="NCBI Taxonomy" id="2126181"/>
    <lineage>
        <taxon>Eukaryota</taxon>
        <taxon>Fungi</taxon>
        <taxon>Dikarya</taxon>
        <taxon>Basidiomycota</taxon>
        <taxon>Agaricomycotina</taxon>
        <taxon>Agaricomycetes</taxon>
        <taxon>Agaricomycetidae</taxon>
        <taxon>Agaricales</taxon>
        <taxon>Marasmiineae</taxon>
        <taxon>Mycenaceae</taxon>
        <taxon>Mycena</taxon>
    </lineage>
</organism>
<keyword evidence="3" id="KW-0175">Coiled coil</keyword>
<name>A0A8H6T5Q9_9AGAR</name>
<dbReference type="PROSITE" id="PS51037">
    <property type="entry name" value="YEATS"/>
    <property type="match status" value="1"/>
</dbReference>
<dbReference type="GO" id="GO:0006355">
    <property type="term" value="P:regulation of DNA-templated transcription"/>
    <property type="evidence" value="ECO:0007669"/>
    <property type="project" value="InterPro"/>
</dbReference>
<proteinExistence type="inferred from homology"/>
<dbReference type="Pfam" id="PF03366">
    <property type="entry name" value="YEATS"/>
    <property type="match status" value="1"/>
</dbReference>
<dbReference type="AlphaFoldDB" id="A0A8H6T5Q9"/>
<dbReference type="GO" id="GO:0000812">
    <property type="term" value="C:Swr1 complex"/>
    <property type="evidence" value="ECO:0007669"/>
    <property type="project" value="UniProtKB-UniRule"/>
</dbReference>
<keyword evidence="3" id="KW-0156">Chromatin regulator</keyword>
<dbReference type="CDD" id="cd16908">
    <property type="entry name" value="YEATS_Yaf9_like"/>
    <property type="match status" value="1"/>
</dbReference>
<keyword evidence="3" id="KW-0963">Cytoplasm</keyword>
<comment type="subunit">
    <text evidence="3">Component of the SWR1 chromatin-remodeling complex and of the NuA4 histone acetyltransferase complex.</text>
</comment>
<dbReference type="GO" id="GO:0006325">
    <property type="term" value="P:chromatin organization"/>
    <property type="evidence" value="ECO:0007669"/>
    <property type="project" value="UniProtKB-KW"/>
</dbReference>
<keyword evidence="1 2" id="KW-0539">Nucleus</keyword>
<keyword evidence="3" id="KW-0805">Transcription regulation</keyword>